<keyword evidence="1 4" id="KW-0238">DNA-binding</keyword>
<evidence type="ECO:0000259" key="7">
    <source>
        <dbReference type="PROSITE" id="PS50071"/>
    </source>
</evidence>
<evidence type="ECO:0000313" key="8">
    <source>
        <dbReference type="EMBL" id="KAJ7378269.1"/>
    </source>
</evidence>
<dbReference type="InterPro" id="IPR001356">
    <property type="entry name" value="HD"/>
</dbReference>
<reference evidence="8" key="1">
    <citation type="submission" date="2023-01" db="EMBL/GenBank/DDBJ databases">
        <title>Genome assembly of the deep-sea coral Lophelia pertusa.</title>
        <authorList>
            <person name="Herrera S."/>
            <person name="Cordes E."/>
        </authorList>
    </citation>
    <scope>NUCLEOTIDE SEQUENCE</scope>
    <source>
        <strain evidence="8">USNM1676648</strain>
        <tissue evidence="8">Polyp</tissue>
    </source>
</reference>
<accession>A0A9X0CYL3</accession>
<dbReference type="PANTHER" id="PTHR24327:SF41">
    <property type="entry name" value="BRAIN-SPECIFIC HOMEOBOX PROTEIN"/>
    <property type="match status" value="1"/>
</dbReference>
<evidence type="ECO:0000256" key="4">
    <source>
        <dbReference type="PROSITE-ProRule" id="PRU00108"/>
    </source>
</evidence>
<dbReference type="GO" id="GO:0000981">
    <property type="term" value="F:DNA-binding transcription factor activity, RNA polymerase II-specific"/>
    <property type="evidence" value="ECO:0007669"/>
    <property type="project" value="InterPro"/>
</dbReference>
<dbReference type="SUPFAM" id="SSF46689">
    <property type="entry name" value="Homeodomain-like"/>
    <property type="match status" value="1"/>
</dbReference>
<dbReference type="CDD" id="cd00086">
    <property type="entry name" value="homeodomain"/>
    <property type="match status" value="1"/>
</dbReference>
<keyword evidence="9" id="KW-1185">Reference proteome</keyword>
<proteinExistence type="predicted"/>
<comment type="subcellular location">
    <subcellularLocation>
        <location evidence="4 5">Nucleus</location>
    </subcellularLocation>
</comment>
<dbReference type="GO" id="GO:0000978">
    <property type="term" value="F:RNA polymerase II cis-regulatory region sequence-specific DNA binding"/>
    <property type="evidence" value="ECO:0007669"/>
    <property type="project" value="TreeGrafter"/>
</dbReference>
<dbReference type="PANTHER" id="PTHR24327">
    <property type="entry name" value="HOMEOBOX PROTEIN"/>
    <property type="match status" value="1"/>
</dbReference>
<comment type="caution">
    <text evidence="8">The sequence shown here is derived from an EMBL/GenBank/DDBJ whole genome shotgun (WGS) entry which is preliminary data.</text>
</comment>
<name>A0A9X0CYL3_9CNID</name>
<dbReference type="AlphaFoldDB" id="A0A9X0CYL3"/>
<feature type="region of interest" description="Disordered" evidence="6">
    <location>
        <begin position="139"/>
        <end position="160"/>
    </location>
</feature>
<dbReference type="Gene3D" id="1.10.10.60">
    <property type="entry name" value="Homeodomain-like"/>
    <property type="match status" value="1"/>
</dbReference>
<feature type="DNA-binding region" description="Homeobox" evidence="4">
    <location>
        <begin position="84"/>
        <end position="143"/>
    </location>
</feature>
<dbReference type="EMBL" id="MU826368">
    <property type="protein sequence ID" value="KAJ7378269.1"/>
    <property type="molecule type" value="Genomic_DNA"/>
</dbReference>
<protein>
    <recommendedName>
        <fullName evidence="7">Homeobox domain-containing protein</fullName>
    </recommendedName>
</protein>
<dbReference type="PROSITE" id="PS00027">
    <property type="entry name" value="HOMEOBOX_1"/>
    <property type="match status" value="1"/>
</dbReference>
<dbReference type="OrthoDB" id="5950515at2759"/>
<feature type="domain" description="Homeobox" evidence="7">
    <location>
        <begin position="82"/>
        <end position="142"/>
    </location>
</feature>
<feature type="compositionally biased region" description="Basic and acidic residues" evidence="6">
    <location>
        <begin position="143"/>
        <end position="160"/>
    </location>
</feature>
<evidence type="ECO:0000256" key="2">
    <source>
        <dbReference type="ARBA" id="ARBA00023155"/>
    </source>
</evidence>
<dbReference type="Proteomes" id="UP001163046">
    <property type="component" value="Unassembled WGS sequence"/>
</dbReference>
<sequence length="160" mass="19270">MEFDFRPQLLSRKLSSGRKVTKNKNSKMKIIQHSTQPIFGYLCGIVTNKRMNDNISVKNDINEKEVQKQSKKETCFIDSVPKRKRRNRSHFTQRQLQYLDKVFSRQQYLTRDERTLLARGLDMTELQIRNWFQNQRYQKKHRANENTKQAEPDSFSVREK</sequence>
<keyword evidence="2 4" id="KW-0371">Homeobox</keyword>
<evidence type="ECO:0000256" key="1">
    <source>
        <dbReference type="ARBA" id="ARBA00023125"/>
    </source>
</evidence>
<dbReference type="InterPro" id="IPR009057">
    <property type="entry name" value="Homeodomain-like_sf"/>
</dbReference>
<dbReference type="InterPro" id="IPR017970">
    <property type="entry name" value="Homeobox_CS"/>
</dbReference>
<evidence type="ECO:0000256" key="3">
    <source>
        <dbReference type="ARBA" id="ARBA00023242"/>
    </source>
</evidence>
<keyword evidence="3 4" id="KW-0539">Nucleus</keyword>
<gene>
    <name evidence="8" type="ORF">OS493_024219</name>
</gene>
<dbReference type="SMART" id="SM00389">
    <property type="entry name" value="HOX"/>
    <property type="match status" value="1"/>
</dbReference>
<evidence type="ECO:0000256" key="5">
    <source>
        <dbReference type="RuleBase" id="RU000682"/>
    </source>
</evidence>
<organism evidence="8 9">
    <name type="scientific">Desmophyllum pertusum</name>
    <dbReference type="NCBI Taxonomy" id="174260"/>
    <lineage>
        <taxon>Eukaryota</taxon>
        <taxon>Metazoa</taxon>
        <taxon>Cnidaria</taxon>
        <taxon>Anthozoa</taxon>
        <taxon>Hexacorallia</taxon>
        <taxon>Scleractinia</taxon>
        <taxon>Caryophylliina</taxon>
        <taxon>Caryophylliidae</taxon>
        <taxon>Desmophyllum</taxon>
    </lineage>
</organism>
<evidence type="ECO:0000313" key="9">
    <source>
        <dbReference type="Proteomes" id="UP001163046"/>
    </source>
</evidence>
<dbReference type="InterPro" id="IPR050460">
    <property type="entry name" value="Distal-less_Homeobox_TF"/>
</dbReference>
<dbReference type="Pfam" id="PF00046">
    <property type="entry name" value="Homeodomain"/>
    <property type="match status" value="1"/>
</dbReference>
<dbReference type="GO" id="GO:0005634">
    <property type="term" value="C:nucleus"/>
    <property type="evidence" value="ECO:0007669"/>
    <property type="project" value="UniProtKB-SubCell"/>
</dbReference>
<dbReference type="PROSITE" id="PS50071">
    <property type="entry name" value="HOMEOBOX_2"/>
    <property type="match status" value="1"/>
</dbReference>
<evidence type="ECO:0000256" key="6">
    <source>
        <dbReference type="SAM" id="MobiDB-lite"/>
    </source>
</evidence>